<dbReference type="Proteomes" id="UP001500307">
    <property type="component" value="Unassembled WGS sequence"/>
</dbReference>
<proteinExistence type="predicted"/>
<dbReference type="Gene3D" id="3.30.530.20">
    <property type="match status" value="1"/>
</dbReference>
<evidence type="ECO:0000313" key="4">
    <source>
        <dbReference type="Proteomes" id="UP001500307"/>
    </source>
</evidence>
<evidence type="ECO:0000313" key="3">
    <source>
        <dbReference type="EMBL" id="GAA4577265.1"/>
    </source>
</evidence>
<keyword evidence="4" id="KW-1185">Reference proteome</keyword>
<dbReference type="InterPro" id="IPR023393">
    <property type="entry name" value="START-like_dom_sf"/>
</dbReference>
<dbReference type="PANTHER" id="PTHR33824">
    <property type="entry name" value="POLYKETIDE CYCLASE/DEHYDRASE AND LIPID TRANSPORT SUPERFAMILY PROTEIN"/>
    <property type="match status" value="1"/>
</dbReference>
<dbReference type="CDD" id="cd07817">
    <property type="entry name" value="SRPBCC_8"/>
    <property type="match status" value="1"/>
</dbReference>
<accession>A0ABP8T0K1</accession>
<dbReference type="InterPro" id="IPR047137">
    <property type="entry name" value="ORF3"/>
</dbReference>
<name>A0ABP8T0K1_9ACTN</name>
<reference evidence="4" key="1">
    <citation type="journal article" date="2019" name="Int. J. Syst. Evol. Microbiol.">
        <title>The Global Catalogue of Microorganisms (GCM) 10K type strain sequencing project: providing services to taxonomists for standard genome sequencing and annotation.</title>
        <authorList>
            <consortium name="The Broad Institute Genomics Platform"/>
            <consortium name="The Broad Institute Genome Sequencing Center for Infectious Disease"/>
            <person name="Wu L."/>
            <person name="Ma J."/>
        </authorList>
    </citation>
    <scope>NUCLEOTIDE SEQUENCE [LARGE SCALE GENOMIC DNA]</scope>
    <source>
        <strain evidence="4">JCM 3175</strain>
    </source>
</reference>
<dbReference type="Pfam" id="PF03364">
    <property type="entry name" value="Polyketide_cyc"/>
    <property type="match status" value="1"/>
</dbReference>
<dbReference type="PANTHER" id="PTHR33824:SF7">
    <property type="entry name" value="POLYKETIDE CYCLASE_DEHYDRASE AND LIPID TRANSPORT SUPERFAMILY PROTEIN"/>
    <property type="match status" value="1"/>
</dbReference>
<dbReference type="EMBL" id="BAABGU010000034">
    <property type="protein sequence ID" value="GAA4577265.1"/>
    <property type="molecule type" value="Genomic_DNA"/>
</dbReference>
<sequence length="356" mass="38520">MAGFGVHPAVAGHSVVVAGRPPGRRQGAVPNTRERGADVDRVDGVVLPELDGARPNTGLPRSLGLLSLALGVGALVAPDVLARWTGLDDSPQARAALPAIGLRELAPAAGLLRARHPGWWTGSRVAGDAMDLTLLGRALADRCGERRRRVAVTTAVIAGITVVDVIATLRATRARKARERLIRMTVAVTVNTPASEAYRFWRDVENLPRFMTHLAAVRATDLRRSHWIARGPAGRRIEWDAEIVDDQPNRSIAWRSLPGTRVPNAGRVRFVPLPADRGTEVRVQLGYAPPAGGLGRAVAKLFGEEPEQQVRDDLRRFKQVLETGDVVRSDGSPDGISVRQQLHQRPARPLPTGPRR</sequence>
<dbReference type="SUPFAM" id="SSF55961">
    <property type="entry name" value="Bet v1-like"/>
    <property type="match status" value="1"/>
</dbReference>
<protein>
    <recommendedName>
        <fullName evidence="2">Coenzyme Q-binding protein COQ10 START domain-containing protein</fullName>
    </recommendedName>
</protein>
<gene>
    <name evidence="3" type="ORF">GCM10023176_50460</name>
</gene>
<feature type="region of interest" description="Disordered" evidence="1">
    <location>
        <begin position="325"/>
        <end position="356"/>
    </location>
</feature>
<comment type="caution">
    <text evidence="3">The sequence shown here is derived from an EMBL/GenBank/DDBJ whole genome shotgun (WGS) entry which is preliminary data.</text>
</comment>
<evidence type="ECO:0000259" key="2">
    <source>
        <dbReference type="Pfam" id="PF03364"/>
    </source>
</evidence>
<organism evidence="3 4">
    <name type="scientific">Micromonospora coerulea</name>
    <dbReference type="NCBI Taxonomy" id="47856"/>
    <lineage>
        <taxon>Bacteria</taxon>
        <taxon>Bacillati</taxon>
        <taxon>Actinomycetota</taxon>
        <taxon>Actinomycetes</taxon>
        <taxon>Micromonosporales</taxon>
        <taxon>Micromonosporaceae</taxon>
        <taxon>Micromonospora</taxon>
    </lineage>
</organism>
<evidence type="ECO:0000256" key="1">
    <source>
        <dbReference type="SAM" id="MobiDB-lite"/>
    </source>
</evidence>
<feature type="domain" description="Coenzyme Q-binding protein COQ10 START" evidence="2">
    <location>
        <begin position="190"/>
        <end position="315"/>
    </location>
</feature>
<dbReference type="InterPro" id="IPR005031">
    <property type="entry name" value="COQ10_START"/>
</dbReference>